<dbReference type="OrthoDB" id="5788716at2759"/>
<evidence type="ECO:0000313" key="2">
    <source>
        <dbReference type="Proteomes" id="UP001152747"/>
    </source>
</evidence>
<reference evidence="1" key="1">
    <citation type="submission" date="2022-11" db="EMBL/GenBank/DDBJ databases">
        <authorList>
            <person name="Kikuchi T."/>
        </authorList>
    </citation>
    <scope>NUCLEOTIDE SEQUENCE</scope>
    <source>
        <strain evidence="1">PS1010</strain>
    </source>
</reference>
<dbReference type="Proteomes" id="UP001152747">
    <property type="component" value="Unassembled WGS sequence"/>
</dbReference>
<name>A0A9P1N048_9PELO</name>
<keyword evidence="2" id="KW-1185">Reference proteome</keyword>
<protein>
    <submittedName>
        <fullName evidence="1">Uncharacterized protein</fullName>
    </submittedName>
</protein>
<dbReference type="EMBL" id="CANHGI010000003">
    <property type="protein sequence ID" value="CAI5446604.1"/>
    <property type="molecule type" value="Genomic_DNA"/>
</dbReference>
<accession>A0A9P1N048</accession>
<evidence type="ECO:0000313" key="1">
    <source>
        <dbReference type="EMBL" id="CAI5446604.1"/>
    </source>
</evidence>
<gene>
    <name evidence="1" type="ORF">CAMP_LOCUS9241</name>
</gene>
<dbReference type="AlphaFoldDB" id="A0A9P1N048"/>
<organism evidence="1 2">
    <name type="scientific">Caenorhabditis angaria</name>
    <dbReference type="NCBI Taxonomy" id="860376"/>
    <lineage>
        <taxon>Eukaryota</taxon>
        <taxon>Metazoa</taxon>
        <taxon>Ecdysozoa</taxon>
        <taxon>Nematoda</taxon>
        <taxon>Chromadorea</taxon>
        <taxon>Rhabditida</taxon>
        <taxon>Rhabditina</taxon>
        <taxon>Rhabditomorpha</taxon>
        <taxon>Rhabditoidea</taxon>
        <taxon>Rhabditidae</taxon>
        <taxon>Peloderinae</taxon>
        <taxon>Caenorhabditis</taxon>
    </lineage>
</organism>
<comment type="caution">
    <text evidence="1">The sequence shown here is derived from an EMBL/GenBank/DDBJ whole genome shotgun (WGS) entry which is preliminary data.</text>
</comment>
<proteinExistence type="predicted"/>
<sequence>MFPSEFSARIQHFPHFFQQKRNVKCSAERVRLLENGELPELKYLDGCEIREAGEGLGIFCDRQGVTRTSYHMELMSNLMNSEFYPRDFLSDVSIVTTISALRSLLQQWIGSERSEYYQQNPHFCQNFGGKLYFHTISDFTSPIGTSMNMIHKYRITGSRGTWSEYLNNWNFGIAKLRLQNGIVIAYTYRFDAIFREKPIDIMLNSKQLDFLFIGAILTGKDVFIYRRIHVTNTSFLHSKLSYQKLWNELCEESKYGLEMMFSIDLPEFFSDLLKKSRNLEGVYSLSNVFKEFRLLRKYGRCPLIF</sequence>